<comment type="subunit">
    <text evidence="6">Homodimer.</text>
</comment>
<accession>A0A242KZF3</accession>
<dbReference type="Pfam" id="PF16582">
    <property type="entry name" value="TPP_enzyme_M_2"/>
    <property type="match status" value="1"/>
</dbReference>
<keyword evidence="5 6" id="KW-0464">Manganese</keyword>
<evidence type="ECO:0000313" key="10">
    <source>
        <dbReference type="EMBL" id="OTP27324.1"/>
    </source>
</evidence>
<dbReference type="CDD" id="cd07037">
    <property type="entry name" value="TPP_PYR_MenD"/>
    <property type="match status" value="1"/>
</dbReference>
<dbReference type="GO" id="GO:0009234">
    <property type="term" value="P:menaquinone biosynthetic process"/>
    <property type="evidence" value="ECO:0007669"/>
    <property type="project" value="UniProtKB-UniRule"/>
</dbReference>
<comment type="similarity">
    <text evidence="6">Belongs to the TPP enzyme family. MenD subfamily.</text>
</comment>
<feature type="domain" description="Thiamine pyrophosphate enzyme N-terminal TPP-binding" evidence="8">
    <location>
        <begin position="13"/>
        <end position="124"/>
    </location>
</feature>
<evidence type="ECO:0000259" key="8">
    <source>
        <dbReference type="Pfam" id="PF02776"/>
    </source>
</evidence>
<comment type="cofactor">
    <cofactor evidence="6">
        <name>thiamine diphosphate</name>
        <dbReference type="ChEBI" id="CHEBI:58937"/>
    </cofactor>
    <text evidence="6">Binds 1 thiamine pyrophosphate per subunit.</text>
</comment>
<dbReference type="PANTHER" id="PTHR42916">
    <property type="entry name" value="2-SUCCINYL-5-ENOLPYRUVYL-6-HYDROXY-3-CYCLOHEXENE-1-CARBOXYLATE SYNTHASE"/>
    <property type="match status" value="1"/>
</dbReference>
<evidence type="ECO:0000256" key="6">
    <source>
        <dbReference type="HAMAP-Rule" id="MF_01659"/>
    </source>
</evidence>
<comment type="pathway">
    <text evidence="6">Quinol/quinone metabolism; menaquinone biosynthesis.</text>
</comment>
<dbReference type="HAMAP" id="MF_01659">
    <property type="entry name" value="MenD"/>
    <property type="match status" value="1"/>
</dbReference>
<comment type="cofactor">
    <cofactor evidence="6">
        <name>Mg(2+)</name>
        <dbReference type="ChEBI" id="CHEBI:18420"/>
    </cofactor>
    <cofactor evidence="6">
        <name>Mn(2+)</name>
        <dbReference type="ChEBI" id="CHEBI:29035"/>
    </cofactor>
</comment>
<evidence type="ECO:0000313" key="11">
    <source>
        <dbReference type="Proteomes" id="UP000195024"/>
    </source>
</evidence>
<reference evidence="10 11" key="1">
    <citation type="submission" date="2017-05" db="EMBL/GenBank/DDBJ databases">
        <title>The Genome Sequence of Enterococcus mundtii 6B1_DIV0119.</title>
        <authorList>
            <consortium name="The Broad Institute Genomics Platform"/>
            <consortium name="The Broad Institute Genomic Center for Infectious Diseases"/>
            <person name="Earl A."/>
            <person name="Manson A."/>
            <person name="Schwartman J."/>
            <person name="Gilmore M."/>
            <person name="Abouelleil A."/>
            <person name="Cao P."/>
            <person name="Chapman S."/>
            <person name="Cusick C."/>
            <person name="Shea T."/>
            <person name="Young S."/>
            <person name="Neafsey D."/>
            <person name="Nusbaum C."/>
            <person name="Birren B."/>
        </authorList>
    </citation>
    <scope>NUCLEOTIDE SEQUENCE [LARGE SCALE GENOMIC DNA]</scope>
    <source>
        <strain evidence="10 11">6B1_DIV0119</strain>
    </source>
</reference>
<keyword evidence="1 6" id="KW-0808">Transferase</keyword>
<comment type="function">
    <text evidence="6">Catalyzes the thiamine diphosphate-dependent decarboxylation of 2-oxoglutarate and the subsequent addition of the resulting succinic semialdehyde-thiamine pyrophosphate anion to isochorismate to yield 2-succinyl-5-enolpyruvyl-6-hydroxy-3-cyclohexene-1-carboxylate (SEPHCHC).</text>
</comment>
<comment type="catalytic activity">
    <reaction evidence="6">
        <text>isochorismate + 2-oxoglutarate + H(+) = 5-enolpyruvoyl-6-hydroxy-2-succinyl-cyclohex-3-ene-1-carboxylate + CO2</text>
        <dbReference type="Rhea" id="RHEA:25593"/>
        <dbReference type="ChEBI" id="CHEBI:15378"/>
        <dbReference type="ChEBI" id="CHEBI:16526"/>
        <dbReference type="ChEBI" id="CHEBI:16810"/>
        <dbReference type="ChEBI" id="CHEBI:29780"/>
        <dbReference type="ChEBI" id="CHEBI:58818"/>
        <dbReference type="EC" id="2.2.1.9"/>
    </reaction>
</comment>
<keyword evidence="2 6" id="KW-0479">Metal-binding</keyword>
<dbReference type="EMBL" id="NGMS01000001">
    <property type="protein sequence ID" value="OTP27324.1"/>
    <property type="molecule type" value="Genomic_DNA"/>
</dbReference>
<dbReference type="CDD" id="cd02009">
    <property type="entry name" value="TPP_SHCHC_synthase"/>
    <property type="match status" value="1"/>
</dbReference>
<dbReference type="GO" id="GO:0070204">
    <property type="term" value="F:2-succinyl-5-enolpyruvyl-6-hydroxy-3-cyclohexene-1-carboxylic-acid synthase activity"/>
    <property type="evidence" value="ECO:0007669"/>
    <property type="project" value="UniProtKB-UniRule"/>
</dbReference>
<dbReference type="PANTHER" id="PTHR42916:SF1">
    <property type="entry name" value="PROTEIN PHYLLO, CHLOROPLASTIC"/>
    <property type="match status" value="1"/>
</dbReference>
<sequence>MTKQQEMTAYLLAFIKGMKEGGLKNVVISPGSRSTPLALLLHRDPEIKTTVIVDERSAAFCALGMAKALKQPVGVLCTSGTAAANFFPAVCEAKATNIPLLVLTADRPPEARGVGSPQTMDQQKLFGSHIKKFIELALPEATPEMIRYSYWHGANCAYEAMRVPAGPIQINLPFREPLLPDLTFSLDGSFHPKKLVTQIVSKQMPELVPWLSKKGMMIVGKELTPDEAKALLTLATSLQWPIIGDPLANLGACQQMSDGYLPHADLIFSGPVPETPEVIWQFGNLPVAKNVMLYFKKNHEAISDYVLIDEEEWRDPLHLGTSFIQIGVLDFCKLVSETLDALPSSPTSDEWLAQWKRAYQKAREVITKELSIDEWSESNASCQLLQAIKSEEALFLANSNAIRFVDRFASPTGESFPIYGNRGVNGIDGLISTAAGIALVRNKRMFVLIGDLALFHDMNALELIRRYHLPVTLVLLNNNGGGIFSFLPQNQLSETDFEPLFGTPLDLELEKVADLYNGHYIQPTSSKEFEQAIEKSRNQRDWTLIEIRGQQQEPVQLWEQMKRRYQEEIG</sequence>
<comment type="pathway">
    <text evidence="6">Quinol/quinone metabolism; 1,4-dihydroxy-2-naphthoate biosynthesis; 1,4-dihydroxy-2-naphthoate from chorismate: step 2/7.</text>
</comment>
<dbReference type="AlphaFoldDB" id="A0A242KZF3"/>
<dbReference type="NCBIfam" id="TIGR00173">
    <property type="entry name" value="menD"/>
    <property type="match status" value="1"/>
</dbReference>
<dbReference type="RefSeq" id="WP_086334690.1">
    <property type="nucleotide sequence ID" value="NZ_NGMS01000001.1"/>
</dbReference>
<dbReference type="Pfam" id="PF02776">
    <property type="entry name" value="TPP_enzyme_N"/>
    <property type="match status" value="1"/>
</dbReference>
<dbReference type="Gene3D" id="3.40.50.1220">
    <property type="entry name" value="TPP-binding domain"/>
    <property type="match status" value="1"/>
</dbReference>
<evidence type="ECO:0000256" key="3">
    <source>
        <dbReference type="ARBA" id="ARBA00022842"/>
    </source>
</evidence>
<evidence type="ECO:0000256" key="5">
    <source>
        <dbReference type="ARBA" id="ARBA00023211"/>
    </source>
</evidence>
<protein>
    <recommendedName>
        <fullName evidence="6">2-succinyl-5-enolpyruvyl-6-hydroxy-3-cyclohexene-1-carboxylate synthase</fullName>
        <shortName evidence="6">SEPHCHC synthase</shortName>
        <ecNumber evidence="6">2.2.1.9</ecNumber>
    </recommendedName>
    <alternativeName>
        <fullName evidence="6">Menaquinone biosynthesis protein MenD</fullName>
    </alternativeName>
</protein>
<evidence type="ECO:0000259" key="7">
    <source>
        <dbReference type="Pfam" id="PF02775"/>
    </source>
</evidence>
<name>A0A242KZF3_ENTMU</name>
<feature type="domain" description="Menaquinone biosynthesis protein MenD middle" evidence="9">
    <location>
        <begin position="201"/>
        <end position="396"/>
    </location>
</feature>
<keyword evidence="4 6" id="KW-0786">Thiamine pyrophosphate</keyword>
<gene>
    <name evidence="6" type="primary">menD</name>
    <name evidence="10" type="ORF">A5802_001059</name>
</gene>
<dbReference type="InterPro" id="IPR032264">
    <property type="entry name" value="MenD_middle"/>
</dbReference>
<dbReference type="UniPathway" id="UPA00079"/>
<dbReference type="InterPro" id="IPR004433">
    <property type="entry name" value="MenaQ_synth_MenD"/>
</dbReference>
<dbReference type="PIRSF" id="PIRSF004983">
    <property type="entry name" value="MenD"/>
    <property type="match status" value="1"/>
</dbReference>
<dbReference type="EC" id="2.2.1.9" evidence="6"/>
<dbReference type="InterPro" id="IPR011766">
    <property type="entry name" value="TPP_enzyme_TPP-bd"/>
</dbReference>
<evidence type="ECO:0000256" key="1">
    <source>
        <dbReference type="ARBA" id="ARBA00022679"/>
    </source>
</evidence>
<dbReference type="Gene3D" id="3.40.50.970">
    <property type="match status" value="2"/>
</dbReference>
<evidence type="ECO:0000256" key="4">
    <source>
        <dbReference type="ARBA" id="ARBA00023052"/>
    </source>
</evidence>
<keyword evidence="6" id="KW-0474">Menaquinone biosynthesis</keyword>
<dbReference type="InterPro" id="IPR029061">
    <property type="entry name" value="THDP-binding"/>
</dbReference>
<keyword evidence="3 6" id="KW-0460">Magnesium</keyword>
<evidence type="ECO:0000256" key="2">
    <source>
        <dbReference type="ARBA" id="ARBA00022723"/>
    </source>
</evidence>
<proteinExistence type="inferred from homology"/>
<dbReference type="Pfam" id="PF02775">
    <property type="entry name" value="TPP_enzyme_C"/>
    <property type="match status" value="1"/>
</dbReference>
<dbReference type="SUPFAM" id="SSF52518">
    <property type="entry name" value="Thiamin diphosphate-binding fold (THDP-binding)"/>
    <property type="match status" value="2"/>
</dbReference>
<dbReference type="GO" id="GO:0030145">
    <property type="term" value="F:manganese ion binding"/>
    <property type="evidence" value="ECO:0007669"/>
    <property type="project" value="UniProtKB-UniRule"/>
</dbReference>
<dbReference type="Proteomes" id="UP000195024">
    <property type="component" value="Unassembled WGS sequence"/>
</dbReference>
<organism evidence="10 11">
    <name type="scientific">Enterococcus mundtii</name>
    <dbReference type="NCBI Taxonomy" id="53346"/>
    <lineage>
        <taxon>Bacteria</taxon>
        <taxon>Bacillati</taxon>
        <taxon>Bacillota</taxon>
        <taxon>Bacilli</taxon>
        <taxon>Lactobacillales</taxon>
        <taxon>Enterococcaceae</taxon>
        <taxon>Enterococcus</taxon>
    </lineage>
</organism>
<evidence type="ECO:0000259" key="9">
    <source>
        <dbReference type="Pfam" id="PF16582"/>
    </source>
</evidence>
<dbReference type="GO" id="GO:0030976">
    <property type="term" value="F:thiamine pyrophosphate binding"/>
    <property type="evidence" value="ECO:0007669"/>
    <property type="project" value="UniProtKB-UniRule"/>
</dbReference>
<dbReference type="UniPathway" id="UPA01057">
    <property type="reaction ID" value="UER00164"/>
</dbReference>
<comment type="caution">
    <text evidence="10">The sequence shown here is derived from an EMBL/GenBank/DDBJ whole genome shotgun (WGS) entry which is preliminary data.</text>
</comment>
<dbReference type="InterPro" id="IPR012001">
    <property type="entry name" value="Thiamin_PyroP_enz_TPP-bd_dom"/>
</dbReference>
<feature type="domain" description="Thiamine pyrophosphate enzyme TPP-binding" evidence="7">
    <location>
        <begin position="431"/>
        <end position="547"/>
    </location>
</feature>
<dbReference type="GO" id="GO:0000287">
    <property type="term" value="F:magnesium ion binding"/>
    <property type="evidence" value="ECO:0007669"/>
    <property type="project" value="UniProtKB-UniRule"/>
</dbReference>